<reference evidence="1" key="2">
    <citation type="journal article" date="2015" name="Fish Shellfish Immunol.">
        <title>Early steps in the European eel (Anguilla anguilla)-Vibrio vulnificus interaction in the gills: Role of the RtxA13 toxin.</title>
        <authorList>
            <person name="Callol A."/>
            <person name="Pajuelo D."/>
            <person name="Ebbesson L."/>
            <person name="Teles M."/>
            <person name="MacKenzie S."/>
            <person name="Amaro C."/>
        </authorList>
    </citation>
    <scope>NUCLEOTIDE SEQUENCE</scope>
</reference>
<evidence type="ECO:0000313" key="1">
    <source>
        <dbReference type="EMBL" id="JAH06131.1"/>
    </source>
</evidence>
<dbReference type="AlphaFoldDB" id="A0A0E9PNA4"/>
<protein>
    <submittedName>
        <fullName evidence="1">Uncharacterized protein</fullName>
    </submittedName>
</protein>
<reference evidence="1" key="1">
    <citation type="submission" date="2014-11" db="EMBL/GenBank/DDBJ databases">
        <authorList>
            <person name="Amaro Gonzalez C."/>
        </authorList>
    </citation>
    <scope>NUCLEOTIDE SEQUENCE</scope>
</reference>
<sequence length="63" mass="7205">MHSTIPRTTRTGKIKIFHPLNNNVCVLNINVQISIQKSCVLHLFSKLKFLAILNTKVLEFTNI</sequence>
<proteinExistence type="predicted"/>
<accession>A0A0E9PNA4</accession>
<name>A0A0E9PNA4_ANGAN</name>
<organism evidence="1">
    <name type="scientific">Anguilla anguilla</name>
    <name type="common">European freshwater eel</name>
    <name type="synonym">Muraena anguilla</name>
    <dbReference type="NCBI Taxonomy" id="7936"/>
    <lineage>
        <taxon>Eukaryota</taxon>
        <taxon>Metazoa</taxon>
        <taxon>Chordata</taxon>
        <taxon>Craniata</taxon>
        <taxon>Vertebrata</taxon>
        <taxon>Euteleostomi</taxon>
        <taxon>Actinopterygii</taxon>
        <taxon>Neopterygii</taxon>
        <taxon>Teleostei</taxon>
        <taxon>Anguilliformes</taxon>
        <taxon>Anguillidae</taxon>
        <taxon>Anguilla</taxon>
    </lineage>
</organism>
<dbReference type="EMBL" id="GBXM01102446">
    <property type="protein sequence ID" value="JAH06131.1"/>
    <property type="molecule type" value="Transcribed_RNA"/>
</dbReference>